<comment type="similarity">
    <text evidence="2">Belongs to the monovalent cation:proton antiporter 2 (CPA2) transporter (TC 2.A.37) family.</text>
</comment>
<feature type="transmembrane region" description="Helical" evidence="7">
    <location>
        <begin position="6"/>
        <end position="23"/>
    </location>
</feature>
<feature type="transmembrane region" description="Helical" evidence="7">
    <location>
        <begin position="146"/>
        <end position="165"/>
    </location>
</feature>
<dbReference type="GO" id="GO:1902600">
    <property type="term" value="P:proton transmembrane transport"/>
    <property type="evidence" value="ECO:0007669"/>
    <property type="project" value="InterPro"/>
</dbReference>
<feature type="transmembrane region" description="Helical" evidence="7">
    <location>
        <begin position="115"/>
        <end position="134"/>
    </location>
</feature>
<dbReference type="GO" id="GO:0015297">
    <property type="term" value="F:antiporter activity"/>
    <property type="evidence" value="ECO:0007669"/>
    <property type="project" value="InterPro"/>
</dbReference>
<proteinExistence type="inferred from homology"/>
<protein>
    <submittedName>
        <fullName evidence="9">Transporter, CPA2 family</fullName>
    </submittedName>
</protein>
<dbReference type="InterPro" id="IPR003148">
    <property type="entry name" value="RCK_N"/>
</dbReference>
<keyword evidence="4 7" id="KW-0812">Transmembrane</keyword>
<dbReference type="InterPro" id="IPR036291">
    <property type="entry name" value="NAD(P)-bd_dom_sf"/>
</dbReference>
<dbReference type="PANTHER" id="PTHR42751">
    <property type="entry name" value="SODIUM/HYDROGEN EXCHANGER FAMILY/TRKA DOMAIN PROTEIN"/>
    <property type="match status" value="1"/>
</dbReference>
<evidence type="ECO:0000256" key="6">
    <source>
        <dbReference type="ARBA" id="ARBA00023136"/>
    </source>
</evidence>
<evidence type="ECO:0000256" key="3">
    <source>
        <dbReference type="ARBA" id="ARBA00022448"/>
    </source>
</evidence>
<keyword evidence="5 7" id="KW-1133">Transmembrane helix</keyword>
<keyword evidence="3" id="KW-0813">Transport</keyword>
<evidence type="ECO:0000256" key="4">
    <source>
        <dbReference type="ARBA" id="ARBA00022692"/>
    </source>
</evidence>
<dbReference type="Gene3D" id="3.40.50.720">
    <property type="entry name" value="NAD(P)-binding Rossmann-like Domain"/>
    <property type="match status" value="1"/>
</dbReference>
<dbReference type="AlphaFoldDB" id="A0A0G0F9I7"/>
<comment type="caution">
    <text evidence="9">The sequence shown here is derived from an EMBL/GenBank/DDBJ whole genome shotgun (WGS) entry which is preliminary data.</text>
</comment>
<keyword evidence="6 7" id="KW-0472">Membrane</keyword>
<evidence type="ECO:0000259" key="8">
    <source>
        <dbReference type="PROSITE" id="PS51201"/>
    </source>
</evidence>
<dbReference type="Pfam" id="PF02254">
    <property type="entry name" value="TrkA_N"/>
    <property type="match status" value="1"/>
</dbReference>
<evidence type="ECO:0000313" key="9">
    <source>
        <dbReference type="EMBL" id="KKQ10170.1"/>
    </source>
</evidence>
<dbReference type="Proteomes" id="UP000034492">
    <property type="component" value="Unassembled WGS sequence"/>
</dbReference>
<dbReference type="GO" id="GO:0006813">
    <property type="term" value="P:potassium ion transport"/>
    <property type="evidence" value="ECO:0007669"/>
    <property type="project" value="InterPro"/>
</dbReference>
<dbReference type="SUPFAM" id="SSF51735">
    <property type="entry name" value="NAD(P)-binding Rossmann-fold domains"/>
    <property type="match status" value="1"/>
</dbReference>
<dbReference type="PANTHER" id="PTHR42751:SF3">
    <property type="entry name" value="SODIUM_GLUTAMATE SYMPORTER"/>
    <property type="match status" value="1"/>
</dbReference>
<organism evidence="9 10">
    <name type="scientific">Candidatus Daviesbacteria bacterium GW2011_GWB1_36_5</name>
    <dbReference type="NCBI Taxonomy" id="1618426"/>
    <lineage>
        <taxon>Bacteria</taxon>
        <taxon>Candidatus Daviesiibacteriota</taxon>
    </lineage>
</organism>
<feature type="transmembrane region" description="Helical" evidence="7">
    <location>
        <begin position="298"/>
        <end position="317"/>
    </location>
</feature>
<dbReference type="InterPro" id="IPR006153">
    <property type="entry name" value="Cation/H_exchanger_TM"/>
</dbReference>
<dbReference type="InterPro" id="IPR038770">
    <property type="entry name" value="Na+/solute_symporter_sf"/>
</dbReference>
<dbReference type="Pfam" id="PF00999">
    <property type="entry name" value="Na_H_Exchanger"/>
    <property type="match status" value="1"/>
</dbReference>
<accession>A0A0G0F9I7</accession>
<feature type="transmembrane region" description="Helical" evidence="7">
    <location>
        <begin position="85"/>
        <end position="109"/>
    </location>
</feature>
<evidence type="ECO:0000256" key="1">
    <source>
        <dbReference type="ARBA" id="ARBA00004141"/>
    </source>
</evidence>
<name>A0A0G0F9I7_9BACT</name>
<dbReference type="PROSITE" id="PS51201">
    <property type="entry name" value="RCK_N"/>
    <property type="match status" value="1"/>
</dbReference>
<evidence type="ECO:0000256" key="7">
    <source>
        <dbReference type="SAM" id="Phobius"/>
    </source>
</evidence>
<feature type="transmembrane region" description="Helical" evidence="7">
    <location>
        <begin position="356"/>
        <end position="377"/>
    </location>
</feature>
<gene>
    <name evidence="9" type="ORF">US19_C0008G0013</name>
</gene>
<sequence length="552" mass="60708">MDNIFLQLAIVLSLSSLFGYLVYRSKLPLVVAYLLAGVSLSLITFFDIKNLEVFHFLPEIGIAFVLFLIGMELDLREIKALGKPIIFASLGQIIISALAGYAIAGALGFNSIESFYLGIGLSFSSTLVVIKMLLERRDLASLYGKLSIGILLLEDLVAVALLMVISVSSSAFSFGFQQSLPLLTLFLKAIGLFLATFVLSKFVLEKLFDAVAKNGELLFLSAIAWCFVFTTLAILTGFSVEIGAFLAGVALASSPYHLSIQGKIRSLRDFFVTLFFVYLGTQAKVADIIQYWPAVVVFTFYALALKPLIYLLILGVFGFRKHTLFQTALNLSQISEFSLILLLVGSKTGLVSTSALSIMSAVAVLSIIFSSIMISYAKKLYQILAPFIVFFERKNSSHILESKLDEEMEDHVILVGAHRVGGPVVEYLQKTKIPFVVMDFNPHVVEQLAKKGLKVVYGDLGDTEILDSLSLEKAKLIISTSRDMDDNEILLDECKRRKVKAKIVARALDDSHAKALKALGADYVIMPEQVSGDFLVTQLKSHWPNISFPGLD</sequence>
<evidence type="ECO:0000256" key="5">
    <source>
        <dbReference type="ARBA" id="ARBA00022989"/>
    </source>
</evidence>
<feature type="transmembrane region" description="Helical" evidence="7">
    <location>
        <begin position="185"/>
        <end position="204"/>
    </location>
</feature>
<dbReference type="Gene3D" id="1.20.1530.20">
    <property type="match status" value="1"/>
</dbReference>
<feature type="transmembrane region" description="Helical" evidence="7">
    <location>
        <begin position="54"/>
        <end position="73"/>
    </location>
</feature>
<reference evidence="9 10" key="1">
    <citation type="journal article" date="2015" name="Nature">
        <title>rRNA introns, odd ribosomes, and small enigmatic genomes across a large radiation of phyla.</title>
        <authorList>
            <person name="Brown C.T."/>
            <person name="Hug L.A."/>
            <person name="Thomas B.C."/>
            <person name="Sharon I."/>
            <person name="Castelle C.J."/>
            <person name="Singh A."/>
            <person name="Wilkins M.J."/>
            <person name="Williams K.H."/>
            <person name="Banfield J.F."/>
        </authorList>
    </citation>
    <scope>NUCLEOTIDE SEQUENCE [LARGE SCALE GENOMIC DNA]</scope>
</reference>
<dbReference type="GO" id="GO:0016020">
    <property type="term" value="C:membrane"/>
    <property type="evidence" value="ECO:0007669"/>
    <property type="project" value="UniProtKB-SubCell"/>
</dbReference>
<feature type="transmembrane region" description="Helical" evidence="7">
    <location>
        <begin position="30"/>
        <end position="48"/>
    </location>
</feature>
<comment type="subcellular location">
    <subcellularLocation>
        <location evidence="1">Membrane</location>
        <topology evidence="1">Multi-pass membrane protein</topology>
    </subcellularLocation>
</comment>
<dbReference type="EMBL" id="LBSA01000008">
    <property type="protein sequence ID" value="KKQ10170.1"/>
    <property type="molecule type" value="Genomic_DNA"/>
</dbReference>
<evidence type="ECO:0000256" key="2">
    <source>
        <dbReference type="ARBA" id="ARBA00005551"/>
    </source>
</evidence>
<feature type="domain" description="RCK N-terminal" evidence="8">
    <location>
        <begin position="409"/>
        <end position="525"/>
    </location>
</feature>
<evidence type="ECO:0000313" key="10">
    <source>
        <dbReference type="Proteomes" id="UP000034492"/>
    </source>
</evidence>
<feature type="transmembrane region" description="Helical" evidence="7">
    <location>
        <begin position="216"/>
        <end position="236"/>
    </location>
</feature>